<keyword evidence="1" id="KW-0472">Membrane</keyword>
<dbReference type="Pfam" id="PF06961">
    <property type="entry name" value="DUF1294"/>
    <property type="match status" value="1"/>
</dbReference>
<accession>A0A5C6FE95</accession>
<protein>
    <recommendedName>
        <fullName evidence="4">DUF1294 domain-containing protein</fullName>
    </recommendedName>
</protein>
<comment type="caution">
    <text evidence="2">The sequence shown here is derived from an EMBL/GenBank/DDBJ whole genome shotgun (WGS) entry which is preliminary data.</text>
</comment>
<feature type="transmembrane region" description="Helical" evidence="1">
    <location>
        <begin position="45"/>
        <end position="64"/>
    </location>
</feature>
<dbReference type="AlphaFoldDB" id="A0A5C6FE95"/>
<feature type="transmembrane region" description="Helical" evidence="1">
    <location>
        <begin position="5"/>
        <end position="25"/>
    </location>
</feature>
<feature type="transmembrane region" description="Helical" evidence="1">
    <location>
        <begin position="71"/>
        <end position="94"/>
    </location>
</feature>
<sequence>MKTQLAILTGLSVWIALASLVAAWLYVRDKSAARADRQRVPEKTLLLWCLVGGWPGGWIAGRWLRHKSSKLSYRVAFMVCVIVNVATVIGVVWMTS</sequence>
<evidence type="ECO:0000256" key="1">
    <source>
        <dbReference type="SAM" id="Phobius"/>
    </source>
</evidence>
<proteinExistence type="predicted"/>
<dbReference type="InterPro" id="IPR010718">
    <property type="entry name" value="DUF1294"/>
</dbReference>
<keyword evidence="1" id="KW-1133">Transmembrane helix</keyword>
<keyword evidence="1" id="KW-0812">Transmembrane</keyword>
<evidence type="ECO:0000313" key="3">
    <source>
        <dbReference type="Proteomes" id="UP000318288"/>
    </source>
</evidence>
<keyword evidence="3" id="KW-1185">Reference proteome</keyword>
<dbReference type="RefSeq" id="WP_222435811.1">
    <property type="nucleotide sequence ID" value="NZ_SJPW01000002.1"/>
</dbReference>
<gene>
    <name evidence="2" type="ORF">Poly51_17000</name>
</gene>
<name>A0A5C6FE95_9BACT</name>
<evidence type="ECO:0000313" key="2">
    <source>
        <dbReference type="EMBL" id="TWU58920.1"/>
    </source>
</evidence>
<organism evidence="2 3">
    <name type="scientific">Rubripirellula tenax</name>
    <dbReference type="NCBI Taxonomy" id="2528015"/>
    <lineage>
        <taxon>Bacteria</taxon>
        <taxon>Pseudomonadati</taxon>
        <taxon>Planctomycetota</taxon>
        <taxon>Planctomycetia</taxon>
        <taxon>Pirellulales</taxon>
        <taxon>Pirellulaceae</taxon>
        <taxon>Rubripirellula</taxon>
    </lineage>
</organism>
<evidence type="ECO:0008006" key="4">
    <source>
        <dbReference type="Google" id="ProtNLM"/>
    </source>
</evidence>
<dbReference type="Proteomes" id="UP000318288">
    <property type="component" value="Unassembled WGS sequence"/>
</dbReference>
<reference evidence="2 3" key="1">
    <citation type="submission" date="2019-02" db="EMBL/GenBank/DDBJ databases">
        <title>Deep-cultivation of Planctomycetes and their phenomic and genomic characterization uncovers novel biology.</title>
        <authorList>
            <person name="Wiegand S."/>
            <person name="Jogler M."/>
            <person name="Boedeker C."/>
            <person name="Pinto D."/>
            <person name="Vollmers J."/>
            <person name="Rivas-Marin E."/>
            <person name="Kohn T."/>
            <person name="Peeters S.H."/>
            <person name="Heuer A."/>
            <person name="Rast P."/>
            <person name="Oberbeckmann S."/>
            <person name="Bunk B."/>
            <person name="Jeske O."/>
            <person name="Meyerdierks A."/>
            <person name="Storesund J.E."/>
            <person name="Kallscheuer N."/>
            <person name="Luecker S."/>
            <person name="Lage O.M."/>
            <person name="Pohl T."/>
            <person name="Merkel B.J."/>
            <person name="Hornburger P."/>
            <person name="Mueller R.-W."/>
            <person name="Bruemmer F."/>
            <person name="Labrenz M."/>
            <person name="Spormann A.M."/>
            <person name="Op Den Camp H."/>
            <person name="Overmann J."/>
            <person name="Amann R."/>
            <person name="Jetten M.S.M."/>
            <person name="Mascher T."/>
            <person name="Medema M.H."/>
            <person name="Devos D.P."/>
            <person name="Kaster A.-K."/>
            <person name="Ovreas L."/>
            <person name="Rohde M."/>
            <person name="Galperin M.Y."/>
            <person name="Jogler C."/>
        </authorList>
    </citation>
    <scope>NUCLEOTIDE SEQUENCE [LARGE SCALE GENOMIC DNA]</scope>
    <source>
        <strain evidence="2 3">Poly51</strain>
    </source>
</reference>
<dbReference type="EMBL" id="SJPW01000002">
    <property type="protein sequence ID" value="TWU58920.1"/>
    <property type="molecule type" value="Genomic_DNA"/>
</dbReference>